<keyword evidence="4" id="KW-1003">Cell membrane</keyword>
<dbReference type="Proteomes" id="UP000008332">
    <property type="component" value="Chromosome"/>
</dbReference>
<keyword evidence="4" id="KW-0472">Membrane</keyword>
<dbReference type="PANTHER" id="PTHR42711:SF5">
    <property type="entry name" value="ABC TRANSPORTER ATP-BINDING PROTEIN NATA"/>
    <property type="match status" value="1"/>
</dbReference>
<dbReference type="InterPro" id="IPR050763">
    <property type="entry name" value="ABC_transporter_ATP-binding"/>
</dbReference>
<evidence type="ECO:0000256" key="3">
    <source>
        <dbReference type="ARBA" id="ARBA00022458"/>
    </source>
</evidence>
<keyword evidence="5" id="KW-0547">Nucleotide-binding</keyword>
<dbReference type="PROSITE" id="PS50893">
    <property type="entry name" value="ABC_TRANSPORTER_2"/>
    <property type="match status" value="1"/>
</dbReference>
<evidence type="ECO:0000313" key="9">
    <source>
        <dbReference type="Proteomes" id="UP000008332"/>
    </source>
</evidence>
<dbReference type="eggNOG" id="COG1131">
    <property type="taxonomic scope" value="Bacteria"/>
</dbReference>
<keyword evidence="3" id="KW-0536">Nodulation</keyword>
<keyword evidence="9" id="KW-1185">Reference proteome</keyword>
<evidence type="ECO:0000256" key="1">
    <source>
        <dbReference type="ARBA" id="ARBA00005417"/>
    </source>
</evidence>
<dbReference type="GO" id="GO:0005524">
    <property type="term" value="F:ATP binding"/>
    <property type="evidence" value="ECO:0007669"/>
    <property type="project" value="UniProtKB-KW"/>
</dbReference>
<dbReference type="PROSITE" id="PS00211">
    <property type="entry name" value="ABC_TRANSPORTER_1"/>
    <property type="match status" value="1"/>
</dbReference>
<evidence type="ECO:0000256" key="4">
    <source>
        <dbReference type="ARBA" id="ARBA00022475"/>
    </source>
</evidence>
<organism evidence="8 9">
    <name type="scientific">Albidiferax ferrireducens (strain ATCC BAA-621 / DSM 15236 / T118)</name>
    <name type="common">Rhodoferax ferrireducens</name>
    <dbReference type="NCBI Taxonomy" id="338969"/>
    <lineage>
        <taxon>Bacteria</taxon>
        <taxon>Pseudomonadati</taxon>
        <taxon>Pseudomonadota</taxon>
        <taxon>Betaproteobacteria</taxon>
        <taxon>Burkholderiales</taxon>
        <taxon>Comamonadaceae</taxon>
        <taxon>Rhodoferax</taxon>
    </lineage>
</organism>
<dbReference type="AlphaFoldDB" id="Q220E5"/>
<dbReference type="InterPro" id="IPR017871">
    <property type="entry name" value="ABC_transporter-like_CS"/>
</dbReference>
<evidence type="ECO:0000259" key="7">
    <source>
        <dbReference type="PROSITE" id="PS50893"/>
    </source>
</evidence>
<dbReference type="SMART" id="SM00382">
    <property type="entry name" value="AAA"/>
    <property type="match status" value="1"/>
</dbReference>
<name>Q220E5_ALBFT</name>
<sequence>MGAHAAAMIEVSALEKHFGALKAVADLSFAVQAGEIFGLVGPDGAGKTTTLRMLAGVMQPDAGSIVIDGIDVRALPEQAKRHVSYMPQRFGLYEDLTVDENIRFYADLFEMPSQVWRARADTMLAAADMTPFRQRLAGQLSGGMKQKLGLVCSLVHTPRVLLLDEPTTGVDPVSRREFWQILYSMRAEGVAMLISTAYLDEAERCDRLALLHAGAMMYCDTPAGLKARMPGAMLEISATDPRQLLDFVRTLPGVQGVLLVGIGVHIHVDSRERLAQIEAALAAKGMAVTGIALVEPTIEDLFVALLEQTGSREPA</sequence>
<dbReference type="CDD" id="cd03230">
    <property type="entry name" value="ABC_DR_subfamily_A"/>
    <property type="match status" value="1"/>
</dbReference>
<dbReference type="InterPro" id="IPR003593">
    <property type="entry name" value="AAA+_ATPase"/>
</dbReference>
<dbReference type="Gene3D" id="3.40.50.300">
    <property type="entry name" value="P-loop containing nucleotide triphosphate hydrolases"/>
    <property type="match status" value="1"/>
</dbReference>
<dbReference type="KEGG" id="rfr:Rfer_0860"/>
<dbReference type="InterPro" id="IPR003439">
    <property type="entry name" value="ABC_transporter-like_ATP-bd"/>
</dbReference>
<evidence type="ECO:0000313" key="8">
    <source>
        <dbReference type="EMBL" id="ABD68608.1"/>
    </source>
</evidence>
<dbReference type="InterPro" id="IPR027417">
    <property type="entry name" value="P-loop_NTPase"/>
</dbReference>
<dbReference type="SUPFAM" id="SSF52540">
    <property type="entry name" value="P-loop containing nucleoside triphosphate hydrolases"/>
    <property type="match status" value="1"/>
</dbReference>
<dbReference type="OrthoDB" id="9811169at2"/>
<proteinExistence type="inferred from homology"/>
<dbReference type="HOGENOM" id="CLU_000604_1_2_4"/>
<protein>
    <submittedName>
        <fullName evidence="8">ABC transporter related</fullName>
    </submittedName>
</protein>
<feature type="domain" description="ABC transporter" evidence="7">
    <location>
        <begin position="9"/>
        <end position="238"/>
    </location>
</feature>
<gene>
    <name evidence="8" type="ordered locus">Rfer_0860</name>
</gene>
<evidence type="ECO:0000256" key="5">
    <source>
        <dbReference type="ARBA" id="ARBA00022741"/>
    </source>
</evidence>
<comment type="similarity">
    <text evidence="1">Belongs to the ABC transporter superfamily.</text>
</comment>
<keyword evidence="2" id="KW-0813">Transport</keyword>
<dbReference type="Pfam" id="PF00005">
    <property type="entry name" value="ABC_tran"/>
    <property type="match status" value="1"/>
</dbReference>
<dbReference type="GO" id="GO:0016887">
    <property type="term" value="F:ATP hydrolysis activity"/>
    <property type="evidence" value="ECO:0007669"/>
    <property type="project" value="InterPro"/>
</dbReference>
<accession>Q220E5</accession>
<evidence type="ECO:0000256" key="2">
    <source>
        <dbReference type="ARBA" id="ARBA00022448"/>
    </source>
</evidence>
<dbReference type="PANTHER" id="PTHR42711">
    <property type="entry name" value="ABC TRANSPORTER ATP-BINDING PROTEIN"/>
    <property type="match status" value="1"/>
</dbReference>
<dbReference type="RefSeq" id="WP_011463181.1">
    <property type="nucleotide sequence ID" value="NC_007908.1"/>
</dbReference>
<dbReference type="EMBL" id="CP000267">
    <property type="protein sequence ID" value="ABD68608.1"/>
    <property type="molecule type" value="Genomic_DNA"/>
</dbReference>
<keyword evidence="6" id="KW-0067">ATP-binding</keyword>
<evidence type="ECO:0000256" key="6">
    <source>
        <dbReference type="ARBA" id="ARBA00022840"/>
    </source>
</evidence>
<dbReference type="STRING" id="338969.Rfer_0860"/>
<reference evidence="9" key="1">
    <citation type="submission" date="2006-02" db="EMBL/GenBank/DDBJ databases">
        <title>Complete sequence of chromosome of Rhodoferax ferrireducens DSM 15236.</title>
        <authorList>
            <person name="Copeland A."/>
            <person name="Lucas S."/>
            <person name="Lapidus A."/>
            <person name="Barry K."/>
            <person name="Detter J.C."/>
            <person name="Glavina del Rio T."/>
            <person name="Hammon N."/>
            <person name="Israni S."/>
            <person name="Pitluck S."/>
            <person name="Brettin T."/>
            <person name="Bruce D."/>
            <person name="Han C."/>
            <person name="Tapia R."/>
            <person name="Gilna P."/>
            <person name="Kiss H."/>
            <person name="Schmutz J."/>
            <person name="Larimer F."/>
            <person name="Land M."/>
            <person name="Kyrpides N."/>
            <person name="Ivanova N."/>
            <person name="Richardson P."/>
        </authorList>
    </citation>
    <scope>NUCLEOTIDE SEQUENCE [LARGE SCALE GENOMIC DNA]</scope>
    <source>
        <strain evidence="9">ATCC BAA-621 / DSM 15236 / T118</strain>
    </source>
</reference>